<protein>
    <submittedName>
        <fullName evidence="1">Uncharacterized protein</fullName>
    </submittedName>
</protein>
<comment type="caution">
    <text evidence="1">The sequence shown here is derived from an EMBL/GenBank/DDBJ whole genome shotgun (WGS) entry which is preliminary data.</text>
</comment>
<dbReference type="Proteomes" id="UP000650582">
    <property type="component" value="Unassembled WGS sequence"/>
</dbReference>
<name>A0A8H7H6G2_9AGAM</name>
<evidence type="ECO:0000313" key="2">
    <source>
        <dbReference type="Proteomes" id="UP000650582"/>
    </source>
</evidence>
<evidence type="ECO:0000313" key="1">
    <source>
        <dbReference type="EMBL" id="KAF8678902.1"/>
    </source>
</evidence>
<sequence>MIPLHPPTSCGDSDKPEMWKCTSALFYGAAITPGTKPPALNTWTMRIVQVHTQIKWRRFLVLKLTSDEAGRPTGICLEEVPYCIPEKTVAIWEVDDLGMPVDMTSRGRPRPYYHTKLLEHLSEATSQAIILKNATNDPFRPCFNLMRLLTQKKVLSRSGFDLFRQITQEQAWTFYNTPHPAYYRPSMRISRG</sequence>
<dbReference type="AlphaFoldDB" id="A0A8H7H6G2"/>
<gene>
    <name evidence="1" type="ORF">RHS04_05086</name>
</gene>
<dbReference type="EMBL" id="JACYCC010000038">
    <property type="protein sequence ID" value="KAF8678902.1"/>
    <property type="molecule type" value="Genomic_DNA"/>
</dbReference>
<organism evidence="1 2">
    <name type="scientific">Rhizoctonia solani</name>
    <dbReference type="NCBI Taxonomy" id="456999"/>
    <lineage>
        <taxon>Eukaryota</taxon>
        <taxon>Fungi</taxon>
        <taxon>Dikarya</taxon>
        <taxon>Basidiomycota</taxon>
        <taxon>Agaricomycotina</taxon>
        <taxon>Agaricomycetes</taxon>
        <taxon>Cantharellales</taxon>
        <taxon>Ceratobasidiaceae</taxon>
        <taxon>Rhizoctonia</taxon>
    </lineage>
</organism>
<proteinExistence type="predicted"/>
<accession>A0A8H7H6G2</accession>
<reference evidence="1" key="1">
    <citation type="submission" date="2020-09" db="EMBL/GenBank/DDBJ databases">
        <title>Comparative genome analyses of four rice-infecting Rhizoctonia solani isolates reveal extensive enrichment of homogalacturonan modification genes.</title>
        <authorList>
            <person name="Lee D.-Y."/>
            <person name="Jeon J."/>
            <person name="Kim K.-T."/>
            <person name="Cheong K."/>
            <person name="Song H."/>
            <person name="Choi G."/>
            <person name="Ko J."/>
            <person name="Opiyo S.O."/>
            <person name="Zuo S."/>
            <person name="Madhav S."/>
            <person name="Lee Y.-H."/>
            <person name="Wang G.-L."/>
        </authorList>
    </citation>
    <scope>NUCLEOTIDE SEQUENCE</scope>
    <source>
        <strain evidence="1">AG1-IA YN-7</strain>
    </source>
</reference>